<dbReference type="GO" id="GO:0005886">
    <property type="term" value="C:plasma membrane"/>
    <property type="evidence" value="ECO:0007669"/>
    <property type="project" value="UniProtKB-SubCell"/>
</dbReference>
<proteinExistence type="predicted"/>
<dbReference type="AlphaFoldDB" id="A0A2V5JK25"/>
<dbReference type="PANTHER" id="PTHR37461:SF1">
    <property type="entry name" value="ANTI-SIGMA-K FACTOR RSKA"/>
    <property type="match status" value="1"/>
</dbReference>
<evidence type="ECO:0000256" key="10">
    <source>
        <dbReference type="ARBA" id="ARBA00030803"/>
    </source>
</evidence>
<dbReference type="InterPro" id="IPR041916">
    <property type="entry name" value="Anti_sigma_zinc_sf"/>
</dbReference>
<dbReference type="EMBL" id="QJVC01000017">
    <property type="protein sequence ID" value="PYI37746.1"/>
    <property type="molecule type" value="Genomic_DNA"/>
</dbReference>
<dbReference type="GO" id="GO:0006417">
    <property type="term" value="P:regulation of translation"/>
    <property type="evidence" value="ECO:0007669"/>
    <property type="project" value="TreeGrafter"/>
</dbReference>
<comment type="subcellular location">
    <subcellularLocation>
        <location evidence="2">Cell membrane</location>
    </subcellularLocation>
    <subcellularLocation>
        <location evidence="1">Membrane</location>
        <topology evidence="1">Single-pass membrane protein</topology>
    </subcellularLocation>
</comment>
<evidence type="ECO:0000256" key="5">
    <source>
        <dbReference type="ARBA" id="ARBA00022989"/>
    </source>
</evidence>
<dbReference type="Pfam" id="PF10099">
    <property type="entry name" value="RskA_C"/>
    <property type="match status" value="1"/>
</dbReference>
<dbReference type="OrthoDB" id="153510at2"/>
<dbReference type="RefSeq" id="WP_110485921.1">
    <property type="nucleotide sequence ID" value="NZ_QJVC01000017.1"/>
</dbReference>
<evidence type="ECO:0000256" key="1">
    <source>
        <dbReference type="ARBA" id="ARBA00004167"/>
    </source>
</evidence>
<evidence type="ECO:0000256" key="6">
    <source>
        <dbReference type="ARBA" id="ARBA00023015"/>
    </source>
</evidence>
<dbReference type="Proteomes" id="UP000247980">
    <property type="component" value="Unassembled WGS sequence"/>
</dbReference>
<evidence type="ECO:0000256" key="3">
    <source>
        <dbReference type="ARBA" id="ARBA00022475"/>
    </source>
</evidence>
<keyword evidence="5" id="KW-1133">Transmembrane helix</keyword>
<evidence type="ECO:0000256" key="7">
    <source>
        <dbReference type="ARBA" id="ARBA00023136"/>
    </source>
</evidence>
<dbReference type="GO" id="GO:0016989">
    <property type="term" value="F:sigma factor antagonist activity"/>
    <property type="evidence" value="ECO:0007669"/>
    <property type="project" value="TreeGrafter"/>
</dbReference>
<dbReference type="Gene3D" id="1.10.10.1320">
    <property type="entry name" value="Anti-sigma factor, zinc-finger domain"/>
    <property type="match status" value="1"/>
</dbReference>
<evidence type="ECO:0000313" key="14">
    <source>
        <dbReference type="Proteomes" id="UP000247980"/>
    </source>
</evidence>
<evidence type="ECO:0000256" key="2">
    <source>
        <dbReference type="ARBA" id="ARBA00004236"/>
    </source>
</evidence>
<evidence type="ECO:0000313" key="13">
    <source>
        <dbReference type="EMBL" id="PYI37746.1"/>
    </source>
</evidence>
<dbReference type="PANTHER" id="PTHR37461">
    <property type="entry name" value="ANTI-SIGMA-K FACTOR RSKA"/>
    <property type="match status" value="1"/>
</dbReference>
<dbReference type="InterPro" id="IPR018764">
    <property type="entry name" value="RskA_C"/>
</dbReference>
<evidence type="ECO:0000256" key="9">
    <source>
        <dbReference type="ARBA" id="ARBA00029829"/>
    </source>
</evidence>
<feature type="region of interest" description="Disordered" evidence="11">
    <location>
        <begin position="82"/>
        <end position="103"/>
    </location>
</feature>
<keyword evidence="14" id="KW-1185">Reference proteome</keyword>
<keyword evidence="3" id="KW-1003">Cell membrane</keyword>
<keyword evidence="8" id="KW-0804">Transcription</keyword>
<evidence type="ECO:0000256" key="11">
    <source>
        <dbReference type="SAM" id="MobiDB-lite"/>
    </source>
</evidence>
<keyword evidence="7" id="KW-0472">Membrane</keyword>
<evidence type="ECO:0000256" key="8">
    <source>
        <dbReference type="ARBA" id="ARBA00023163"/>
    </source>
</evidence>
<feature type="domain" description="Anti-sigma K factor RskA C-terminal" evidence="12">
    <location>
        <begin position="109"/>
        <end position="255"/>
    </location>
</feature>
<accession>A0A2V5JK25</accession>
<reference evidence="13 14" key="1">
    <citation type="submission" date="2018-05" db="EMBL/GenBank/DDBJ databases">
        <title>Genetic diversity of glacier-inhabiting Cryobacterium bacteria in China and description of Cryobacterium mengkeensis sp. nov. and Arthrobacter glacialis sp. nov.</title>
        <authorList>
            <person name="Liu Q."/>
            <person name="Xin Y.-H."/>
        </authorList>
    </citation>
    <scope>NUCLEOTIDE SEQUENCE [LARGE SCALE GENOMIC DNA]</scope>
    <source>
        <strain evidence="13 14">B7</strain>
    </source>
</reference>
<evidence type="ECO:0000259" key="12">
    <source>
        <dbReference type="Pfam" id="PF10099"/>
    </source>
</evidence>
<name>A0A2V5JK25_9MICC</name>
<comment type="caution">
    <text evidence="13">The sequence shown here is derived from an EMBL/GenBank/DDBJ whole genome shotgun (WGS) entry which is preliminary data.</text>
</comment>
<sequence length="260" mass="27015">MEKQLHLLTGSYALNALNNGERSDFERHALTDPQTLEEVRSLSETAALLAFGTAEETPPPALKANVMSAIRNTRQLPASSVVRDISSARSAKSRSESGATQRRRWVPALSAAAALALFAGVGVGGWVAGQNSSEQDIKEQLVASQAQQQAMLALMSSPDAQIATTPLSNGGTVTVASSGKANKAAVMVNDMPPLPEGKTYELWFISAAGAVPAGLMDSPKGPAMQLLDGDMGGATHVGITVEPLGGSEKPTTTPILVQEI</sequence>
<keyword evidence="6" id="KW-0805">Transcription regulation</keyword>
<protein>
    <recommendedName>
        <fullName evidence="10">Regulator of SigK</fullName>
    </recommendedName>
    <alternativeName>
        <fullName evidence="9">Sigma-K anti-sigma factor RskA</fullName>
    </alternativeName>
</protein>
<evidence type="ECO:0000256" key="4">
    <source>
        <dbReference type="ARBA" id="ARBA00022692"/>
    </source>
</evidence>
<keyword evidence="4" id="KW-0812">Transmembrane</keyword>
<dbReference type="InterPro" id="IPR051474">
    <property type="entry name" value="Anti-sigma-K/W_factor"/>
</dbReference>
<gene>
    <name evidence="13" type="ORF">CVS30_13885</name>
</gene>
<organism evidence="13 14">
    <name type="scientific">Arthrobacter psychrolactophilus</name>
    <dbReference type="NCBI Taxonomy" id="92442"/>
    <lineage>
        <taxon>Bacteria</taxon>
        <taxon>Bacillati</taxon>
        <taxon>Actinomycetota</taxon>
        <taxon>Actinomycetes</taxon>
        <taxon>Micrococcales</taxon>
        <taxon>Micrococcaceae</taxon>
        <taxon>Arthrobacter</taxon>
    </lineage>
</organism>